<proteinExistence type="predicted"/>
<sequence>MSGPHQLVAAIAAGRLLLPSGDETSIAKMWDDTAADSGPWRPGDRVVIDQAGGAALLGATLALWRSGAVPVLGAGAEVGDWPADVAVWRWSDRAQLRRASSVDPSPPALIHASSGSTGPPKLARRSFESLRVEARRYVACYGFAAGQRGCVAAPIDHSFAFGAMLGLLAAGASVGLLPSLHPRALARALRDDDTDIVILTPAMARLAIEAAGRDAAPATPTSRLVIAGAGAVPDALDADFRSAFGCGLARNYGCSETGATFGSRMSLPEFCLGFAFDGVTIVSPQSGTGELVLDLGHAIAGIEGQPRARELRNGIWRSGDFAFRTTDGSVALRGRIDDRVKINGHLIDCGQLAARARTIAGVVDAVALAQPRPGRAEIQDLILFCEAADGSGPQIAAAVAPIAGAVPVVVLTLPELPRTPAGKPDHDGLRRLARARLGRRPIAARRLQGQSP</sequence>
<gene>
    <name evidence="3" type="ORF">OO17_22430</name>
</gene>
<dbReference type="EMBL" id="JXXE01000489">
    <property type="protein sequence ID" value="KIZ38838.1"/>
    <property type="molecule type" value="Genomic_DNA"/>
</dbReference>
<reference evidence="3 4" key="1">
    <citation type="submission" date="2014-11" db="EMBL/GenBank/DDBJ databases">
        <title>Genomics and ecophysiology of heterotrophic nitrogen fixing bacteria isolated from estuarine surface water.</title>
        <authorList>
            <person name="Bentzon-Tilia M."/>
            <person name="Severin I."/>
            <person name="Hansen L.H."/>
            <person name="Riemann L."/>
        </authorList>
    </citation>
    <scope>NUCLEOTIDE SEQUENCE [LARGE SCALE GENOMIC DNA]</scope>
    <source>
        <strain evidence="3 4">BAL398</strain>
    </source>
</reference>
<evidence type="ECO:0000313" key="3">
    <source>
        <dbReference type="EMBL" id="KIZ38838.1"/>
    </source>
</evidence>
<dbReference type="GO" id="GO:0006631">
    <property type="term" value="P:fatty acid metabolic process"/>
    <property type="evidence" value="ECO:0007669"/>
    <property type="project" value="TreeGrafter"/>
</dbReference>
<dbReference type="Gene3D" id="3.40.50.12780">
    <property type="entry name" value="N-terminal domain of ligase-like"/>
    <property type="match status" value="1"/>
</dbReference>
<evidence type="ECO:0000313" key="4">
    <source>
        <dbReference type="Proteomes" id="UP000032515"/>
    </source>
</evidence>
<dbReference type="AlphaFoldDB" id="A0A0D7EDN1"/>
<dbReference type="InterPro" id="IPR000873">
    <property type="entry name" value="AMP-dep_synth/lig_dom"/>
</dbReference>
<protein>
    <recommendedName>
        <fullName evidence="2">AMP-dependent synthetase/ligase domain-containing protein</fullName>
    </recommendedName>
</protein>
<comment type="caution">
    <text evidence="3">The sequence shown here is derived from an EMBL/GenBank/DDBJ whole genome shotgun (WGS) entry which is preliminary data.</text>
</comment>
<dbReference type="PANTHER" id="PTHR43201">
    <property type="entry name" value="ACYL-COA SYNTHETASE"/>
    <property type="match status" value="1"/>
</dbReference>
<dbReference type="RefSeq" id="WP_044415811.1">
    <property type="nucleotide sequence ID" value="NZ_JXXE01000489.1"/>
</dbReference>
<dbReference type="Proteomes" id="UP000032515">
    <property type="component" value="Unassembled WGS sequence"/>
</dbReference>
<dbReference type="Pfam" id="PF00501">
    <property type="entry name" value="AMP-binding"/>
    <property type="match status" value="1"/>
</dbReference>
<name>A0A0D7EDN1_RHOPL</name>
<evidence type="ECO:0000259" key="2">
    <source>
        <dbReference type="Pfam" id="PF00501"/>
    </source>
</evidence>
<dbReference type="InterPro" id="IPR020845">
    <property type="entry name" value="AMP-binding_CS"/>
</dbReference>
<organism evidence="3 4">
    <name type="scientific">Rhodopseudomonas palustris</name>
    <dbReference type="NCBI Taxonomy" id="1076"/>
    <lineage>
        <taxon>Bacteria</taxon>
        <taxon>Pseudomonadati</taxon>
        <taxon>Pseudomonadota</taxon>
        <taxon>Alphaproteobacteria</taxon>
        <taxon>Hyphomicrobiales</taxon>
        <taxon>Nitrobacteraceae</taxon>
        <taxon>Rhodopseudomonas</taxon>
    </lineage>
</organism>
<dbReference type="PROSITE" id="PS00455">
    <property type="entry name" value="AMP_BINDING"/>
    <property type="match status" value="1"/>
</dbReference>
<feature type="region of interest" description="Disordered" evidence="1">
    <location>
        <begin position="99"/>
        <end position="122"/>
    </location>
</feature>
<dbReference type="PANTHER" id="PTHR43201:SF32">
    <property type="entry name" value="2-SUCCINYLBENZOATE--COA LIGASE, CHLOROPLASTIC_PEROXISOMAL"/>
    <property type="match status" value="1"/>
</dbReference>
<dbReference type="SUPFAM" id="SSF56801">
    <property type="entry name" value="Acetyl-CoA synthetase-like"/>
    <property type="match status" value="1"/>
</dbReference>
<accession>A0A0D7EDN1</accession>
<dbReference type="PATRIC" id="fig|1076.23.peg.5346"/>
<dbReference type="Gene3D" id="3.30.300.30">
    <property type="match status" value="1"/>
</dbReference>
<dbReference type="OrthoDB" id="8445630at2"/>
<evidence type="ECO:0000256" key="1">
    <source>
        <dbReference type="SAM" id="MobiDB-lite"/>
    </source>
</evidence>
<dbReference type="GO" id="GO:0031956">
    <property type="term" value="F:medium-chain fatty acid-CoA ligase activity"/>
    <property type="evidence" value="ECO:0007669"/>
    <property type="project" value="TreeGrafter"/>
</dbReference>
<feature type="domain" description="AMP-dependent synthetase/ligase" evidence="2">
    <location>
        <begin position="95"/>
        <end position="261"/>
    </location>
</feature>
<dbReference type="InterPro" id="IPR045851">
    <property type="entry name" value="AMP-bd_C_sf"/>
</dbReference>
<dbReference type="InterPro" id="IPR042099">
    <property type="entry name" value="ANL_N_sf"/>
</dbReference>